<evidence type="ECO:0000256" key="1">
    <source>
        <dbReference type="SAM" id="MobiDB-lite"/>
    </source>
</evidence>
<evidence type="ECO:0008006" key="4">
    <source>
        <dbReference type="Google" id="ProtNLM"/>
    </source>
</evidence>
<name>A0A0H2RJH9_9AGAM</name>
<dbReference type="InterPro" id="IPR018608">
    <property type="entry name" value="Gti1/Pac2"/>
</dbReference>
<dbReference type="PANTHER" id="PTHR28027">
    <property type="entry name" value="TRANSCRIPTIONAL REGULATOR MIT1"/>
    <property type="match status" value="1"/>
</dbReference>
<dbReference type="InParanoid" id="A0A0H2RJH9"/>
<dbReference type="GO" id="GO:0003677">
    <property type="term" value="F:DNA binding"/>
    <property type="evidence" value="ECO:0007669"/>
    <property type="project" value="TreeGrafter"/>
</dbReference>
<dbReference type="AlphaFoldDB" id="A0A0H2RJH9"/>
<feature type="region of interest" description="Disordered" evidence="1">
    <location>
        <begin position="97"/>
        <end position="120"/>
    </location>
</feature>
<dbReference type="STRING" id="27342.A0A0H2RJH9"/>
<evidence type="ECO:0000313" key="2">
    <source>
        <dbReference type="EMBL" id="KLO12170.1"/>
    </source>
</evidence>
<dbReference type="Proteomes" id="UP000053477">
    <property type="component" value="Unassembled WGS sequence"/>
</dbReference>
<dbReference type="PANTHER" id="PTHR28027:SF1">
    <property type="entry name" value="CAMP INDEPENDENT REGULATORY PROTEIN (AFU_ORTHOLOGUE AFUA_3G09640)"/>
    <property type="match status" value="1"/>
</dbReference>
<gene>
    <name evidence="2" type="ORF">SCHPADRAFT_941438</name>
</gene>
<reference evidence="2 3" key="1">
    <citation type="submission" date="2015-04" db="EMBL/GenBank/DDBJ databases">
        <title>Complete genome sequence of Schizopora paradoxa KUC8140, a cosmopolitan wood degrader in East Asia.</title>
        <authorList>
            <consortium name="DOE Joint Genome Institute"/>
            <person name="Min B."/>
            <person name="Park H."/>
            <person name="Jang Y."/>
            <person name="Kim J.-J."/>
            <person name="Kim K.H."/>
            <person name="Pangilinan J."/>
            <person name="Lipzen A."/>
            <person name="Riley R."/>
            <person name="Grigoriev I.V."/>
            <person name="Spatafora J.W."/>
            <person name="Choi I.-G."/>
        </authorList>
    </citation>
    <scope>NUCLEOTIDE SEQUENCE [LARGE SCALE GENOMIC DNA]</scope>
    <source>
        <strain evidence="2 3">KUC8140</strain>
    </source>
</reference>
<dbReference type="Pfam" id="PF09729">
    <property type="entry name" value="Gti1_Pac2"/>
    <property type="match status" value="1"/>
</dbReference>
<sequence length="342" mass="38364">MPPNPHAGHTTHPALHLRDAADAHVVFEAVRLNLLPLVKRRLTTEEREQLSSGNVFVWEEAEHKGGLERWTDGRRWSQSRMKGEFLFYEEKIETTEEEKQAKAARRANRSSGSHQTYTPMRRQDRPAKIGGLTKCTYSTHVAVQGSTSARKWHIVAYFSGNDYNRLPVIENYDYLRNIRIPEGIFFSSKGSGKRGDRSNPYGDDDDDYQSSYDGGSYGPPSPVQHLAGPSDLEHRRRSNSQHGGYPSDMRFQSPGHGILRPGSTRPLVPRTISHDSAALPRLASIAPLPSTNHHHSIQYSPSPIEPNSGSSRFPPSHLPSSSNYLPLSPEDRRALNTFKVVL</sequence>
<feature type="region of interest" description="Disordered" evidence="1">
    <location>
        <begin position="186"/>
        <end position="269"/>
    </location>
</feature>
<protein>
    <recommendedName>
        <fullName evidence="4">cAMP-independent regulatory protein pac2</fullName>
    </recommendedName>
</protein>
<evidence type="ECO:0000313" key="3">
    <source>
        <dbReference type="Proteomes" id="UP000053477"/>
    </source>
</evidence>
<dbReference type="OrthoDB" id="5572844at2759"/>
<feature type="compositionally biased region" description="Polar residues" evidence="1">
    <location>
        <begin position="109"/>
        <end position="118"/>
    </location>
</feature>
<accession>A0A0H2RJH9</accession>
<feature type="region of interest" description="Disordered" evidence="1">
    <location>
        <begin position="287"/>
        <end position="329"/>
    </location>
</feature>
<feature type="compositionally biased region" description="Polar residues" evidence="1">
    <location>
        <begin position="297"/>
        <end position="313"/>
    </location>
</feature>
<proteinExistence type="predicted"/>
<dbReference type="EMBL" id="KQ085983">
    <property type="protein sequence ID" value="KLO12170.1"/>
    <property type="molecule type" value="Genomic_DNA"/>
</dbReference>
<organism evidence="2 3">
    <name type="scientific">Schizopora paradoxa</name>
    <dbReference type="NCBI Taxonomy" id="27342"/>
    <lineage>
        <taxon>Eukaryota</taxon>
        <taxon>Fungi</taxon>
        <taxon>Dikarya</taxon>
        <taxon>Basidiomycota</taxon>
        <taxon>Agaricomycotina</taxon>
        <taxon>Agaricomycetes</taxon>
        <taxon>Hymenochaetales</taxon>
        <taxon>Schizoporaceae</taxon>
        <taxon>Schizopora</taxon>
    </lineage>
</organism>
<feature type="compositionally biased region" description="Low complexity" evidence="1">
    <location>
        <begin position="314"/>
        <end position="328"/>
    </location>
</feature>
<keyword evidence="3" id="KW-1185">Reference proteome</keyword>